<sequence length="64" mass="6931">GVREFTLAMILGSPDNLVLSVLLWRFFEDGSASEASAVASLIILLVVPVIFVLRRLVAPKAEYG</sequence>
<gene>
    <name evidence="6" type="ORF">METZ01_LOCUS271102</name>
</gene>
<dbReference type="EMBL" id="UINC01077791">
    <property type="protein sequence ID" value="SVC18248.1"/>
    <property type="molecule type" value="Genomic_DNA"/>
</dbReference>
<protein>
    <recommendedName>
        <fullName evidence="7">ABC transmembrane type-1 domain-containing protein</fullName>
    </recommendedName>
</protein>
<dbReference type="Gene3D" id="1.10.3720.10">
    <property type="entry name" value="MetI-like"/>
    <property type="match status" value="1"/>
</dbReference>
<name>A0A382K1Z4_9ZZZZ</name>
<organism evidence="6">
    <name type="scientific">marine metagenome</name>
    <dbReference type="NCBI Taxonomy" id="408172"/>
    <lineage>
        <taxon>unclassified sequences</taxon>
        <taxon>metagenomes</taxon>
        <taxon>ecological metagenomes</taxon>
    </lineage>
</organism>
<evidence type="ECO:0000256" key="4">
    <source>
        <dbReference type="ARBA" id="ARBA00023136"/>
    </source>
</evidence>
<evidence type="ECO:0000256" key="1">
    <source>
        <dbReference type="ARBA" id="ARBA00004141"/>
    </source>
</evidence>
<dbReference type="AlphaFoldDB" id="A0A382K1Z4"/>
<feature type="transmembrane region" description="Helical" evidence="5">
    <location>
        <begin position="33"/>
        <end position="53"/>
    </location>
</feature>
<dbReference type="SUPFAM" id="SSF161098">
    <property type="entry name" value="MetI-like"/>
    <property type="match status" value="1"/>
</dbReference>
<comment type="subcellular location">
    <subcellularLocation>
        <location evidence="1">Membrane</location>
        <topology evidence="1">Multi-pass membrane protein</topology>
    </subcellularLocation>
</comment>
<accession>A0A382K1Z4</accession>
<evidence type="ECO:0000256" key="2">
    <source>
        <dbReference type="ARBA" id="ARBA00022692"/>
    </source>
</evidence>
<evidence type="ECO:0000256" key="3">
    <source>
        <dbReference type="ARBA" id="ARBA00022989"/>
    </source>
</evidence>
<feature type="transmembrane region" description="Helical" evidence="5">
    <location>
        <begin position="7"/>
        <end position="27"/>
    </location>
</feature>
<evidence type="ECO:0000256" key="5">
    <source>
        <dbReference type="SAM" id="Phobius"/>
    </source>
</evidence>
<dbReference type="InterPro" id="IPR035906">
    <property type="entry name" value="MetI-like_sf"/>
</dbReference>
<reference evidence="6" key="1">
    <citation type="submission" date="2018-05" db="EMBL/GenBank/DDBJ databases">
        <authorList>
            <person name="Lanie J.A."/>
            <person name="Ng W.-L."/>
            <person name="Kazmierczak K.M."/>
            <person name="Andrzejewski T.M."/>
            <person name="Davidsen T.M."/>
            <person name="Wayne K.J."/>
            <person name="Tettelin H."/>
            <person name="Glass J.I."/>
            <person name="Rusch D."/>
            <person name="Podicherti R."/>
            <person name="Tsui H.-C.T."/>
            <person name="Winkler M.E."/>
        </authorList>
    </citation>
    <scope>NUCLEOTIDE SEQUENCE</scope>
</reference>
<feature type="non-terminal residue" evidence="6">
    <location>
        <position position="1"/>
    </location>
</feature>
<keyword evidence="2 5" id="KW-0812">Transmembrane</keyword>
<proteinExistence type="predicted"/>
<evidence type="ECO:0000313" key="6">
    <source>
        <dbReference type="EMBL" id="SVC18248.1"/>
    </source>
</evidence>
<evidence type="ECO:0008006" key="7">
    <source>
        <dbReference type="Google" id="ProtNLM"/>
    </source>
</evidence>
<keyword evidence="4 5" id="KW-0472">Membrane</keyword>
<keyword evidence="3 5" id="KW-1133">Transmembrane helix</keyword>
<dbReference type="GO" id="GO:0016020">
    <property type="term" value="C:membrane"/>
    <property type="evidence" value="ECO:0007669"/>
    <property type="project" value="UniProtKB-SubCell"/>
</dbReference>